<evidence type="ECO:0000256" key="5">
    <source>
        <dbReference type="SAM" id="MobiDB-lite"/>
    </source>
</evidence>
<dbReference type="Proteomes" id="UP000027138">
    <property type="component" value="Unassembled WGS sequence"/>
</dbReference>
<reference evidence="7" key="2">
    <citation type="journal article" date="2015" name="PLoS ONE">
        <title>Genome-Wide Analysis of the NAC Gene Family in Physic Nut (Jatropha curcas L.).</title>
        <authorList>
            <person name="Wu Z."/>
            <person name="Xu X."/>
            <person name="Xiong W."/>
            <person name="Wu P."/>
            <person name="Chen Y."/>
            <person name="Li M."/>
            <person name="Wu G."/>
            <person name="Jiang H."/>
        </authorList>
    </citation>
    <scope>NUCLEOTIDE SEQUENCE</scope>
</reference>
<dbReference type="InterPro" id="IPR003441">
    <property type="entry name" value="NAC-dom"/>
</dbReference>
<evidence type="ECO:0000256" key="4">
    <source>
        <dbReference type="ARBA" id="ARBA00023242"/>
    </source>
</evidence>
<accession>R4NFV0</accession>
<gene>
    <name evidence="8" type="ORF">JCGZ_06792</name>
</gene>
<dbReference type="OrthoDB" id="622307at2759"/>
<dbReference type="Pfam" id="PF02365">
    <property type="entry name" value="NAM"/>
    <property type="match status" value="1"/>
</dbReference>
<dbReference type="SUPFAM" id="SSF101941">
    <property type="entry name" value="NAC domain"/>
    <property type="match status" value="1"/>
</dbReference>
<dbReference type="STRING" id="180498.R4NFV0"/>
<keyword evidence="1" id="KW-0805">Transcription regulation</keyword>
<dbReference type="PANTHER" id="PTHR31744">
    <property type="entry name" value="PROTEIN CUP-SHAPED COTYLEDON 2-RELATED"/>
    <property type="match status" value="1"/>
</dbReference>
<dbReference type="Gene3D" id="2.170.150.80">
    <property type="entry name" value="NAC domain"/>
    <property type="match status" value="1"/>
</dbReference>
<dbReference type="InterPro" id="IPR036093">
    <property type="entry name" value="NAC_dom_sf"/>
</dbReference>
<evidence type="ECO:0000256" key="3">
    <source>
        <dbReference type="ARBA" id="ARBA00023163"/>
    </source>
</evidence>
<keyword evidence="9" id="KW-1185">Reference proteome</keyword>
<evidence type="ECO:0000313" key="9">
    <source>
        <dbReference type="Proteomes" id="UP000027138"/>
    </source>
</evidence>
<keyword evidence="4" id="KW-0539">Nucleus</keyword>
<reference evidence="8 9" key="1">
    <citation type="journal article" date="2014" name="PLoS ONE">
        <title>Global Analysis of Gene Expression Profiles in Physic Nut (Jatropha curcas L.) Seedlings Exposed to Salt Stress.</title>
        <authorList>
            <person name="Zhang L."/>
            <person name="Zhang C."/>
            <person name="Wu P."/>
            <person name="Chen Y."/>
            <person name="Li M."/>
            <person name="Jiang H."/>
            <person name="Wu G."/>
        </authorList>
    </citation>
    <scope>NUCLEOTIDE SEQUENCE [LARGE SCALE GENOMIC DNA]</scope>
    <source>
        <strain evidence="9">cv. GZQX0401</strain>
        <tissue evidence="8">Young leaves</tissue>
    </source>
</reference>
<dbReference type="PROSITE" id="PS51005">
    <property type="entry name" value="NAC"/>
    <property type="match status" value="1"/>
</dbReference>
<feature type="domain" description="NAC" evidence="6">
    <location>
        <begin position="4"/>
        <end position="170"/>
    </location>
</feature>
<organism evidence="7">
    <name type="scientific">Jatropha curcas</name>
    <name type="common">Barbados nut</name>
    <dbReference type="NCBI Taxonomy" id="180498"/>
    <lineage>
        <taxon>Eukaryota</taxon>
        <taxon>Viridiplantae</taxon>
        <taxon>Streptophyta</taxon>
        <taxon>Embryophyta</taxon>
        <taxon>Tracheophyta</taxon>
        <taxon>Spermatophyta</taxon>
        <taxon>Magnoliopsida</taxon>
        <taxon>eudicotyledons</taxon>
        <taxon>Gunneridae</taxon>
        <taxon>Pentapetalae</taxon>
        <taxon>rosids</taxon>
        <taxon>fabids</taxon>
        <taxon>Malpighiales</taxon>
        <taxon>Euphorbiaceae</taxon>
        <taxon>Crotonoideae</taxon>
        <taxon>Jatropheae</taxon>
        <taxon>Jatropha</taxon>
    </lineage>
</organism>
<protein>
    <submittedName>
        <fullName evidence="7">NAC transcription factor 038</fullName>
    </submittedName>
</protein>
<evidence type="ECO:0000313" key="7">
    <source>
        <dbReference type="EMBL" id="AGL39694.1"/>
    </source>
</evidence>
<dbReference type="PANTHER" id="PTHR31744:SF220">
    <property type="entry name" value="LOW QUALITY PROTEIN: NAC DOMAIN-CONTAINING PROTEIN 90-LIKE"/>
    <property type="match status" value="1"/>
</dbReference>
<proteinExistence type="predicted"/>
<evidence type="ECO:0000313" key="8">
    <source>
        <dbReference type="EMBL" id="KDP37338.1"/>
    </source>
</evidence>
<sequence>MEDLPPGFRFYPTEEELISFYLHNKLEGRREDLNRIMDRIIPVLDIYEHNPWELPQFAGDLSSRDPEQWFFFIPRQESEARGGRPKRLTTNGYWKATGSPGQVFSNNSRIIGIKRTMVFYTGRAPYGRKTVWKMNEYKAIVQEHASSSSSTTAGSPVLRHEFSLCRVYKKSKSLRAFDRRPLGVEMLRDQTGAAAHGDEATTSCQNPKMEKMEIANSPDESSSSQGTNNNIPDQIGERSDIMPMVTDTQPFWDWDPLDWNYLEETIN</sequence>
<evidence type="ECO:0000259" key="6">
    <source>
        <dbReference type="PROSITE" id="PS51005"/>
    </source>
</evidence>
<feature type="region of interest" description="Disordered" evidence="5">
    <location>
        <begin position="214"/>
        <end position="238"/>
    </location>
</feature>
<keyword evidence="3" id="KW-0804">Transcription</keyword>
<dbReference type="AlphaFoldDB" id="R4NFV0"/>
<dbReference type="GO" id="GO:0003677">
    <property type="term" value="F:DNA binding"/>
    <property type="evidence" value="ECO:0007669"/>
    <property type="project" value="UniProtKB-KW"/>
</dbReference>
<dbReference type="GO" id="GO:0006355">
    <property type="term" value="P:regulation of DNA-templated transcription"/>
    <property type="evidence" value="ECO:0007669"/>
    <property type="project" value="InterPro"/>
</dbReference>
<evidence type="ECO:0000256" key="2">
    <source>
        <dbReference type="ARBA" id="ARBA00023125"/>
    </source>
</evidence>
<dbReference type="EMBL" id="KK914408">
    <property type="protein sequence ID" value="KDP37338.1"/>
    <property type="molecule type" value="Genomic_DNA"/>
</dbReference>
<feature type="compositionally biased region" description="Polar residues" evidence="5">
    <location>
        <begin position="218"/>
        <end position="232"/>
    </location>
</feature>
<evidence type="ECO:0000256" key="1">
    <source>
        <dbReference type="ARBA" id="ARBA00023015"/>
    </source>
</evidence>
<name>R4NFV0_JATCU</name>
<keyword evidence="2" id="KW-0238">DNA-binding</keyword>
<dbReference type="EMBL" id="KC775316">
    <property type="protein sequence ID" value="AGL39694.1"/>
    <property type="molecule type" value="Genomic_DNA"/>
</dbReference>